<keyword evidence="1" id="KW-1133">Transmembrane helix</keyword>
<proteinExistence type="predicted"/>
<keyword evidence="1" id="KW-0472">Membrane</keyword>
<sequence>MQHAVTFTTPSVLHKGFTLTTVMKPWSWRKILWLGFHLHALCIGAFYVKA</sequence>
<protein>
    <submittedName>
        <fullName evidence="2">Uncharacterized protein</fullName>
    </submittedName>
</protein>
<name>A0A0A9CTU5_ARUDO</name>
<accession>A0A0A9CTU5</accession>
<evidence type="ECO:0000313" key="2">
    <source>
        <dbReference type="EMBL" id="JAD76810.1"/>
    </source>
</evidence>
<evidence type="ECO:0000256" key="1">
    <source>
        <dbReference type="SAM" id="Phobius"/>
    </source>
</evidence>
<organism evidence="2">
    <name type="scientific">Arundo donax</name>
    <name type="common">Giant reed</name>
    <name type="synonym">Donax arundinaceus</name>
    <dbReference type="NCBI Taxonomy" id="35708"/>
    <lineage>
        <taxon>Eukaryota</taxon>
        <taxon>Viridiplantae</taxon>
        <taxon>Streptophyta</taxon>
        <taxon>Embryophyta</taxon>
        <taxon>Tracheophyta</taxon>
        <taxon>Spermatophyta</taxon>
        <taxon>Magnoliopsida</taxon>
        <taxon>Liliopsida</taxon>
        <taxon>Poales</taxon>
        <taxon>Poaceae</taxon>
        <taxon>PACMAD clade</taxon>
        <taxon>Arundinoideae</taxon>
        <taxon>Arundineae</taxon>
        <taxon>Arundo</taxon>
    </lineage>
</organism>
<dbReference type="AlphaFoldDB" id="A0A0A9CTU5"/>
<reference evidence="2" key="2">
    <citation type="journal article" date="2015" name="Data Brief">
        <title>Shoot transcriptome of the giant reed, Arundo donax.</title>
        <authorList>
            <person name="Barrero R.A."/>
            <person name="Guerrero F.D."/>
            <person name="Moolhuijzen P."/>
            <person name="Goolsby J.A."/>
            <person name="Tidwell J."/>
            <person name="Bellgard S.E."/>
            <person name="Bellgard M.I."/>
        </authorList>
    </citation>
    <scope>NUCLEOTIDE SEQUENCE</scope>
    <source>
        <tissue evidence="2">Shoot tissue taken approximately 20 cm above the soil surface</tissue>
    </source>
</reference>
<dbReference type="EMBL" id="GBRH01221085">
    <property type="protein sequence ID" value="JAD76810.1"/>
    <property type="molecule type" value="Transcribed_RNA"/>
</dbReference>
<reference evidence="2" key="1">
    <citation type="submission" date="2014-09" db="EMBL/GenBank/DDBJ databases">
        <authorList>
            <person name="Magalhaes I.L.F."/>
            <person name="Oliveira U."/>
            <person name="Santos F.R."/>
            <person name="Vidigal T.H.D.A."/>
            <person name="Brescovit A.D."/>
            <person name="Santos A.J."/>
        </authorList>
    </citation>
    <scope>NUCLEOTIDE SEQUENCE</scope>
    <source>
        <tissue evidence="2">Shoot tissue taken approximately 20 cm above the soil surface</tissue>
    </source>
</reference>
<keyword evidence="1" id="KW-0812">Transmembrane</keyword>
<feature type="transmembrane region" description="Helical" evidence="1">
    <location>
        <begin position="31"/>
        <end position="48"/>
    </location>
</feature>